<name>A0A9W9GMU6_9EURO</name>
<comment type="caution">
    <text evidence="1">The sequence shown here is derived from an EMBL/GenBank/DDBJ whole genome shotgun (WGS) entry which is preliminary data.</text>
</comment>
<evidence type="ECO:0000313" key="2">
    <source>
        <dbReference type="Proteomes" id="UP001149079"/>
    </source>
</evidence>
<proteinExistence type="predicted"/>
<sequence>MDLNENSVVTRRPDCVANAIVQRSAKDPKKQTAAQRGAVPGFWIPTSPEDWHQLVLAAKLTKQTINTLPAVLFGSGSVASQSQYLMTRAFSPVMEFGARYALTTRMKEFGFNKGLKPH</sequence>
<reference evidence="1" key="2">
    <citation type="journal article" date="2023" name="IMA Fungus">
        <title>Comparative genomic study of the Penicillium genus elucidates a diverse pangenome and 15 lateral gene transfer events.</title>
        <authorList>
            <person name="Petersen C."/>
            <person name="Sorensen T."/>
            <person name="Nielsen M.R."/>
            <person name="Sondergaard T.E."/>
            <person name="Sorensen J.L."/>
            <person name="Fitzpatrick D.A."/>
            <person name="Frisvad J.C."/>
            <person name="Nielsen K.L."/>
        </authorList>
    </citation>
    <scope>NUCLEOTIDE SEQUENCE</scope>
    <source>
        <strain evidence="1">IBT 22155</strain>
    </source>
</reference>
<organism evidence="1 2">
    <name type="scientific">Penicillium bovifimosum</name>
    <dbReference type="NCBI Taxonomy" id="126998"/>
    <lineage>
        <taxon>Eukaryota</taxon>
        <taxon>Fungi</taxon>
        <taxon>Dikarya</taxon>
        <taxon>Ascomycota</taxon>
        <taxon>Pezizomycotina</taxon>
        <taxon>Eurotiomycetes</taxon>
        <taxon>Eurotiomycetidae</taxon>
        <taxon>Eurotiales</taxon>
        <taxon>Aspergillaceae</taxon>
        <taxon>Penicillium</taxon>
    </lineage>
</organism>
<reference evidence="1" key="1">
    <citation type="submission" date="2022-11" db="EMBL/GenBank/DDBJ databases">
        <authorList>
            <person name="Petersen C."/>
        </authorList>
    </citation>
    <scope>NUCLEOTIDE SEQUENCE</scope>
    <source>
        <strain evidence="1">IBT 22155</strain>
    </source>
</reference>
<gene>
    <name evidence="1" type="ORF">N7515_007742</name>
</gene>
<accession>A0A9W9GMU6</accession>
<dbReference type="EMBL" id="JAPQKL010000006">
    <property type="protein sequence ID" value="KAJ5123917.1"/>
    <property type="molecule type" value="Genomic_DNA"/>
</dbReference>
<dbReference type="Proteomes" id="UP001149079">
    <property type="component" value="Unassembled WGS sequence"/>
</dbReference>
<dbReference type="OrthoDB" id="4374764at2759"/>
<dbReference type="GeneID" id="81407656"/>
<dbReference type="AlphaFoldDB" id="A0A9W9GMU6"/>
<keyword evidence="2" id="KW-1185">Reference proteome</keyword>
<evidence type="ECO:0000313" key="1">
    <source>
        <dbReference type="EMBL" id="KAJ5123917.1"/>
    </source>
</evidence>
<protein>
    <submittedName>
        <fullName evidence="1">Fungal specific transcription factor domain family protein</fullName>
    </submittedName>
</protein>
<dbReference type="RefSeq" id="XP_056518316.1">
    <property type="nucleotide sequence ID" value="XM_056668486.1"/>
</dbReference>